<evidence type="ECO:0000313" key="2">
    <source>
        <dbReference type="Proteomes" id="UP001060261"/>
    </source>
</evidence>
<accession>A0ABY5YEZ4</accession>
<organism evidence="1 2">
    <name type="scientific">Deinococcus rubellus</name>
    <dbReference type="NCBI Taxonomy" id="1889240"/>
    <lineage>
        <taxon>Bacteria</taxon>
        <taxon>Thermotogati</taxon>
        <taxon>Deinococcota</taxon>
        <taxon>Deinococci</taxon>
        <taxon>Deinococcales</taxon>
        <taxon>Deinococcaceae</taxon>
        <taxon>Deinococcus</taxon>
    </lineage>
</organism>
<gene>
    <name evidence="1" type="ORF">N0D28_11750</name>
</gene>
<protein>
    <recommendedName>
        <fullName evidence="3">Flagellar hook-length control protein FliK</fullName>
    </recommendedName>
</protein>
<dbReference type="Proteomes" id="UP001060261">
    <property type="component" value="Chromosome"/>
</dbReference>
<dbReference type="EMBL" id="CP104213">
    <property type="protein sequence ID" value="UWX63415.1"/>
    <property type="molecule type" value="Genomic_DNA"/>
</dbReference>
<evidence type="ECO:0008006" key="3">
    <source>
        <dbReference type="Google" id="ProtNLM"/>
    </source>
</evidence>
<name>A0ABY5YEZ4_9DEIO</name>
<reference evidence="1" key="1">
    <citation type="submission" date="2022-09" db="EMBL/GenBank/DDBJ databases">
        <title>genome sequence of Deinococcus rubellus.</title>
        <authorList>
            <person name="Srinivasan S."/>
        </authorList>
    </citation>
    <scope>NUCLEOTIDE SEQUENCE</scope>
    <source>
        <strain evidence="1">Ant6</strain>
    </source>
</reference>
<dbReference type="RefSeq" id="WP_260559703.1">
    <property type="nucleotide sequence ID" value="NZ_BAABEC010000166.1"/>
</dbReference>
<keyword evidence="2" id="KW-1185">Reference proteome</keyword>
<evidence type="ECO:0000313" key="1">
    <source>
        <dbReference type="EMBL" id="UWX63415.1"/>
    </source>
</evidence>
<proteinExistence type="predicted"/>
<sequence length="115" mass="12348">MDAVSARVHHNCMTFTLPRFGRRSITTESVQPSTPSVTAAPSALTEDVLMEVVLPEGRALPQVDGWTLRLWPQARLGDATLQAHPQNAAATLADLNAALHAQGVMTLGLVRRRAA</sequence>